<feature type="domain" description="Glycosyl transferase CAP10" evidence="2">
    <location>
        <begin position="169"/>
        <end position="421"/>
    </location>
</feature>
<keyword evidence="1" id="KW-1133">Transmembrane helix</keyword>
<dbReference type="Pfam" id="PF05686">
    <property type="entry name" value="Glyco_transf_90"/>
    <property type="match status" value="1"/>
</dbReference>
<keyword evidence="1" id="KW-0472">Membrane</keyword>
<proteinExistence type="predicted"/>
<reference evidence="3" key="2">
    <citation type="submission" date="2023-06" db="EMBL/GenBank/DDBJ databases">
        <authorList>
            <person name="Swenson N.G."/>
            <person name="Wegrzyn J.L."/>
            <person name="Mcevoy S.L."/>
        </authorList>
    </citation>
    <scope>NUCLEOTIDE SEQUENCE</scope>
    <source>
        <strain evidence="3">NS2018</strain>
        <tissue evidence="3">Leaf</tissue>
    </source>
</reference>
<dbReference type="Proteomes" id="UP001168877">
    <property type="component" value="Unassembled WGS sequence"/>
</dbReference>
<evidence type="ECO:0000313" key="3">
    <source>
        <dbReference type="EMBL" id="KAK0587707.1"/>
    </source>
</evidence>
<keyword evidence="4" id="KW-1185">Reference proteome</keyword>
<reference evidence="3" key="1">
    <citation type="journal article" date="2022" name="Plant J.">
        <title>Strategies of tolerance reflected in two North American maple genomes.</title>
        <authorList>
            <person name="McEvoy S.L."/>
            <person name="Sezen U.U."/>
            <person name="Trouern-Trend A."/>
            <person name="McMahon S.M."/>
            <person name="Schaberg P.G."/>
            <person name="Yang J."/>
            <person name="Wegrzyn J.L."/>
            <person name="Swenson N.G."/>
        </authorList>
    </citation>
    <scope>NUCLEOTIDE SEQUENCE</scope>
    <source>
        <strain evidence="3">NS2018</strain>
    </source>
</reference>
<dbReference type="AlphaFoldDB" id="A0AA39S3B8"/>
<evidence type="ECO:0000259" key="2">
    <source>
        <dbReference type="SMART" id="SM00672"/>
    </source>
</evidence>
<comment type="caution">
    <text evidence="3">The sequence shown here is derived from an EMBL/GenBank/DDBJ whole genome shotgun (WGS) entry which is preliminary data.</text>
</comment>
<dbReference type="EMBL" id="JAUESC010000382">
    <property type="protein sequence ID" value="KAK0587707.1"/>
    <property type="molecule type" value="Genomic_DNA"/>
</dbReference>
<dbReference type="InterPro" id="IPR051091">
    <property type="entry name" value="O-Glucosyltr/Glycosyltrsf_90"/>
</dbReference>
<gene>
    <name evidence="3" type="ORF">LWI29_027433</name>
</gene>
<sequence length="501" mass="58977">MQKFYGIIWPPRLNIKRGLATTTALLFFLIVAVFVSSFWIDTYKLSISVVNSINKNQEPPSIIIPSNCTTQNYQNQTQNYPIRTIHDLNLSIPRPTCPDYFRWIHEDLKPWKVTGITRDMVERAKPTAHFRLVIVDGKVYLEKYMKSIQTRDVFTIWGILQLLSHYPGRLPDLELMFDCDDQPVVRSRDYERGQPNAAVGPPPLFRYCGDRFTLDIVFPDWSFWGWAEINIKPWEGLLKEIKEGNKKSRWVDREPYAYWKGNPFVAETRQDLLKCNVSDKHDWNARLYVQDWILESQQGFKKSNLASQCTHRYKIYIEGYAWSVSEKHILACDSMTLLVNTRFHDFFTRYLQPVKHYWPIRADDKCKSIKFAVDWGNSHKQKAHEIGKASSDFIQEELKMDYVYDYMFHLLNEYAKLLKFKPMVPENSLAVEISSETMVSMAADGSEKKFMMESLVKSPTTSPCTMPPPYEPKILGDFYRKKLNAIRRVQKWENEYWEIKV</sequence>
<dbReference type="PANTHER" id="PTHR12203">
    <property type="entry name" value="KDEL LYS-ASP-GLU-LEU CONTAINING - RELATED"/>
    <property type="match status" value="1"/>
</dbReference>
<feature type="transmembrane region" description="Helical" evidence="1">
    <location>
        <begin position="20"/>
        <end position="40"/>
    </location>
</feature>
<keyword evidence="1" id="KW-0812">Transmembrane</keyword>
<dbReference type="PANTHER" id="PTHR12203:SF80">
    <property type="entry name" value="GLYCOSYLTRANSFERASE"/>
    <property type="match status" value="1"/>
</dbReference>
<evidence type="ECO:0000256" key="1">
    <source>
        <dbReference type="SAM" id="Phobius"/>
    </source>
</evidence>
<protein>
    <recommendedName>
        <fullName evidence="2">Glycosyl transferase CAP10 domain-containing protein</fullName>
    </recommendedName>
</protein>
<organism evidence="3 4">
    <name type="scientific">Acer saccharum</name>
    <name type="common">Sugar maple</name>
    <dbReference type="NCBI Taxonomy" id="4024"/>
    <lineage>
        <taxon>Eukaryota</taxon>
        <taxon>Viridiplantae</taxon>
        <taxon>Streptophyta</taxon>
        <taxon>Embryophyta</taxon>
        <taxon>Tracheophyta</taxon>
        <taxon>Spermatophyta</taxon>
        <taxon>Magnoliopsida</taxon>
        <taxon>eudicotyledons</taxon>
        <taxon>Gunneridae</taxon>
        <taxon>Pentapetalae</taxon>
        <taxon>rosids</taxon>
        <taxon>malvids</taxon>
        <taxon>Sapindales</taxon>
        <taxon>Sapindaceae</taxon>
        <taxon>Hippocastanoideae</taxon>
        <taxon>Acereae</taxon>
        <taxon>Acer</taxon>
    </lineage>
</organism>
<dbReference type="SMART" id="SM00672">
    <property type="entry name" value="CAP10"/>
    <property type="match status" value="1"/>
</dbReference>
<accession>A0AA39S3B8</accession>
<dbReference type="InterPro" id="IPR006598">
    <property type="entry name" value="CAP10"/>
</dbReference>
<name>A0AA39S3B8_ACESA</name>
<evidence type="ECO:0000313" key="4">
    <source>
        <dbReference type="Proteomes" id="UP001168877"/>
    </source>
</evidence>